<feature type="compositionally biased region" description="Basic and acidic residues" evidence="11">
    <location>
        <begin position="622"/>
        <end position="637"/>
    </location>
</feature>
<feature type="chain" id="PRO_5004213554" evidence="13">
    <location>
        <begin position="21"/>
        <end position="808"/>
    </location>
</feature>
<dbReference type="PANTHER" id="PTHR31764:SF0">
    <property type="entry name" value="GENERATIVE CELL SPECIFIC-1_HAP2 DOMAIN-CONTAINING PROTEIN"/>
    <property type="match status" value="1"/>
</dbReference>
<keyword evidence="7" id="KW-0446">Lipid-binding</keyword>
<protein>
    <submittedName>
        <fullName evidence="15">Generative cell specific-1</fullName>
    </submittedName>
</protein>
<dbReference type="AlphaFoldDB" id="Q2PGG5"/>
<evidence type="ECO:0000256" key="4">
    <source>
        <dbReference type="ARBA" id="ARBA00022692"/>
    </source>
</evidence>
<organism evidence="15">
    <name type="scientific">Physarum polycephalum</name>
    <name type="common">Many-headed slime mold</name>
    <name type="synonym">Badhamia polycephala</name>
    <dbReference type="NCBI Taxonomy" id="5791"/>
    <lineage>
        <taxon>Eukaryota</taxon>
        <taxon>Amoebozoa</taxon>
        <taxon>Evosea</taxon>
        <taxon>Eumycetozoa</taxon>
        <taxon>Myxogastria</taxon>
        <taxon>Myxogastromycetidae</taxon>
        <taxon>Physariida</taxon>
        <taxon>Physaraceae</taxon>
        <taxon>Physarum</taxon>
    </lineage>
</organism>
<evidence type="ECO:0000256" key="6">
    <source>
        <dbReference type="ARBA" id="ARBA00022989"/>
    </source>
</evidence>
<dbReference type="PANTHER" id="PTHR31764">
    <property type="entry name" value="PROTEIN HAPLESS 2"/>
    <property type="match status" value="1"/>
</dbReference>
<keyword evidence="8 12" id="KW-0472">Membrane</keyword>
<evidence type="ECO:0000313" key="15">
    <source>
        <dbReference type="EMBL" id="BAE71144.1"/>
    </source>
</evidence>
<keyword evidence="9" id="KW-1015">Disulfide bond</keyword>
<feature type="signal peptide" evidence="13">
    <location>
        <begin position="1"/>
        <end position="20"/>
    </location>
</feature>
<evidence type="ECO:0000256" key="5">
    <source>
        <dbReference type="ARBA" id="ARBA00022729"/>
    </source>
</evidence>
<evidence type="ECO:0000256" key="12">
    <source>
        <dbReference type="SAM" id="Phobius"/>
    </source>
</evidence>
<keyword evidence="3" id="KW-1003">Cell membrane</keyword>
<dbReference type="GO" id="GO:0007338">
    <property type="term" value="P:single fertilization"/>
    <property type="evidence" value="ECO:0007669"/>
    <property type="project" value="UniProtKB-KW"/>
</dbReference>
<keyword evidence="5 13" id="KW-0732">Signal</keyword>
<dbReference type="InterPro" id="IPR018928">
    <property type="entry name" value="HAP2/GCS1_dom"/>
</dbReference>
<evidence type="ECO:0000256" key="1">
    <source>
        <dbReference type="ARBA" id="ARBA00004251"/>
    </source>
</evidence>
<evidence type="ECO:0000256" key="2">
    <source>
        <dbReference type="ARBA" id="ARBA00010929"/>
    </source>
</evidence>
<feature type="transmembrane region" description="Helical" evidence="12">
    <location>
        <begin position="545"/>
        <end position="563"/>
    </location>
</feature>
<feature type="region of interest" description="Disordered" evidence="11">
    <location>
        <begin position="586"/>
        <end position="695"/>
    </location>
</feature>
<feature type="compositionally biased region" description="Basic residues" evidence="11">
    <location>
        <begin position="590"/>
        <end position="602"/>
    </location>
</feature>
<proteinExistence type="evidence at transcript level"/>
<gene>
    <name evidence="15" type="primary">GCS1</name>
</gene>
<keyword evidence="10" id="KW-0278">Fertilization</keyword>
<evidence type="ECO:0000256" key="8">
    <source>
        <dbReference type="ARBA" id="ARBA00023136"/>
    </source>
</evidence>
<dbReference type="EMBL" id="AB206812">
    <property type="protein sequence ID" value="BAE71144.1"/>
    <property type="molecule type" value="mRNA"/>
</dbReference>
<dbReference type="GO" id="GO:0005886">
    <property type="term" value="C:plasma membrane"/>
    <property type="evidence" value="ECO:0007669"/>
    <property type="project" value="UniProtKB-SubCell"/>
</dbReference>
<feature type="compositionally biased region" description="Basic residues" evidence="11">
    <location>
        <begin position="610"/>
        <end position="621"/>
    </location>
</feature>
<name>Q2PGG5_PHYPO</name>
<feature type="domain" description="Generative cell specific-1/HAP2" evidence="14">
    <location>
        <begin position="42"/>
        <end position="541"/>
    </location>
</feature>
<sequence length="808" mass="89360">MGGVFLCILFLFYLFSTLHADLIASSQITNCVLDGSSEDTILNCQKKFVVSLSVDNGQNKTEAVQFTISSATDGNTTLQFVNPWTITLSKSPVAIYYPISYLQTVNADPSEAVIYTRDWIVVSSCQSGAYSDNPTCGWYKDSNGNNIPDSQGFCCSCNLAEYLGISDDQTRAGLTCSFFSGSSSSAHCLRFDDNGWYDIFQIANAQDMYTIDIDISQGGGTNTTVTLSPSTTISSSSSVIARLLGDFSPFQQLPVYSTKYLAVPSSGNPRETDGMDTWMMIDTDLFDLSGTVCNKIGVSFAGFNSEASHCKLLVNSCLGYQIEDYYQSDLQLQKANRIGNYFLSFFGGLYYAETYTSSLTNRFLAFDLTGLQSSVITLTFSADDIRFVTNESPGQIVSAYVEEFEALSKDGRMHVVVVNNGTINAQYEITVTQCSTGIATIQAQEPTLVPRKQTEFIFNIQSENALQKSYQCKVSLLDSQAVLLDYRIVYFNTSATNFQTTAQGGDTSGDSGDDLKSDKHSSCSQACSAFYDIICFLSHKCWKNVFSFLGTIIGIAAGLFILYKLKQHFGMCGLCSKICCGCCGSSSNDKKKKKKKKAKKEKLKREKSVKMKKMKKEKSTKHREETRGKPSDYEKTRGNSSDYSSDSSYTYSSGSEGSYSSYTSGSDYDSSSSEYELEEGRRRRGAMGLSSSEMSLSAQRHTPVYLCFSGAKNTPLYKPGAQFCLIGEIEKTKNNFEFNLEAYPSQTKYLQVSTQRYARLQTPRPIDVELFRMPLNDGQVRKSLTTNPPAMYTCINKPYATKKAKNKK</sequence>
<comment type="similarity">
    <text evidence="2">Belongs to the HAP2/GCS1 family.</text>
</comment>
<accession>Q2PGG5</accession>
<keyword evidence="6 12" id="KW-1133">Transmembrane helix</keyword>
<dbReference type="GO" id="GO:0008289">
    <property type="term" value="F:lipid binding"/>
    <property type="evidence" value="ECO:0007669"/>
    <property type="project" value="UniProtKB-KW"/>
</dbReference>
<comment type="subcellular location">
    <subcellularLocation>
        <location evidence="1">Cell membrane</location>
        <topology evidence="1">Single-pass type I membrane protein</topology>
    </subcellularLocation>
</comment>
<evidence type="ECO:0000256" key="11">
    <source>
        <dbReference type="SAM" id="MobiDB-lite"/>
    </source>
</evidence>
<evidence type="ECO:0000256" key="10">
    <source>
        <dbReference type="ARBA" id="ARBA00023279"/>
    </source>
</evidence>
<evidence type="ECO:0000256" key="9">
    <source>
        <dbReference type="ARBA" id="ARBA00023157"/>
    </source>
</evidence>
<keyword evidence="4 12" id="KW-0812">Transmembrane</keyword>
<reference evidence="15" key="1">
    <citation type="journal article" date="2006" name="Nat. Cell Biol.">
        <title>GENERATIVE CELL SPECIFIC 1 is essential for angiosperm fertilization.</title>
        <authorList>
            <person name="Mori T."/>
            <person name="Kuroiwa H."/>
            <person name="Higashiyama T."/>
            <person name="Kuroiwa T."/>
        </authorList>
    </citation>
    <scope>NUCLEOTIDE SEQUENCE</scope>
</reference>
<evidence type="ECO:0000256" key="7">
    <source>
        <dbReference type="ARBA" id="ARBA00023121"/>
    </source>
</evidence>
<dbReference type="InterPro" id="IPR040326">
    <property type="entry name" value="HAP2/GCS1"/>
</dbReference>
<feature type="compositionally biased region" description="Low complexity" evidence="11">
    <location>
        <begin position="640"/>
        <end position="674"/>
    </location>
</feature>
<evidence type="ECO:0000256" key="3">
    <source>
        <dbReference type="ARBA" id="ARBA00022475"/>
    </source>
</evidence>
<evidence type="ECO:0000259" key="14">
    <source>
        <dbReference type="Pfam" id="PF10699"/>
    </source>
</evidence>
<evidence type="ECO:0000256" key="13">
    <source>
        <dbReference type="SAM" id="SignalP"/>
    </source>
</evidence>
<dbReference type="Pfam" id="PF10699">
    <property type="entry name" value="HAP2-GCS1"/>
    <property type="match status" value="1"/>
</dbReference>